<evidence type="ECO:0008006" key="3">
    <source>
        <dbReference type="Google" id="ProtNLM"/>
    </source>
</evidence>
<dbReference type="PANTHER" id="PTHR46238:SF10">
    <property type="entry name" value="SWI_SNF COMPLEX SUBUNIT SWI3C"/>
    <property type="match status" value="1"/>
</dbReference>
<protein>
    <recommendedName>
        <fullName evidence="3">Reverse transcriptase domain-containing protein</fullName>
    </recommendedName>
</protein>
<accession>A0A9J5XYJ4</accession>
<reference evidence="1 2" key="1">
    <citation type="submission" date="2020-09" db="EMBL/GenBank/DDBJ databases">
        <title>De no assembly of potato wild relative species, Solanum commersonii.</title>
        <authorList>
            <person name="Cho K."/>
        </authorList>
    </citation>
    <scope>NUCLEOTIDE SEQUENCE [LARGE SCALE GENOMIC DNA]</scope>
    <source>
        <strain evidence="1">LZ3.2</strain>
        <tissue evidence="1">Leaf</tissue>
    </source>
</reference>
<sequence>MEWLTGLFNVIFRTSSMPEEWRWSTMIPLYKNKGDINNCSNYRGIKLLATLRKFGRGWWRLGSIGRRSAKSQEGFFGDVMRLKGVLVTYIRVNEDMYDEAKTWARIGSAFSTFFFTLVIDEDELLWHMLFADDIVLMDETRDEVNDQLEFSLSKTETEYLECKFNNVTHEADVEVRMGTQVISGRGSFKIMVRSIRLLHIVLEWWMKWMFASGVLCDKNVSPRLKGGSGPYGGQDKEGETEIVKHVKRRCSYTPVTPIRRCERLDMMSLKEGRGRSKKYWGKVIRQDMAHLQLTEDIEVED</sequence>
<evidence type="ECO:0000313" key="2">
    <source>
        <dbReference type="Proteomes" id="UP000824120"/>
    </source>
</evidence>
<dbReference type="AlphaFoldDB" id="A0A9J5XYJ4"/>
<keyword evidence="2" id="KW-1185">Reference proteome</keyword>
<comment type="caution">
    <text evidence="1">The sequence shown here is derived from an EMBL/GenBank/DDBJ whole genome shotgun (WGS) entry which is preliminary data.</text>
</comment>
<gene>
    <name evidence="1" type="ORF">H5410_043201</name>
</gene>
<dbReference type="Proteomes" id="UP000824120">
    <property type="component" value="Chromosome 8"/>
</dbReference>
<dbReference type="PANTHER" id="PTHR46238">
    <property type="entry name" value="REVERSE TRANSCRIPTASE DOMAIN-CONTAINING PROTEIN"/>
    <property type="match status" value="1"/>
</dbReference>
<organism evidence="1 2">
    <name type="scientific">Solanum commersonii</name>
    <name type="common">Commerson's wild potato</name>
    <name type="synonym">Commerson's nightshade</name>
    <dbReference type="NCBI Taxonomy" id="4109"/>
    <lineage>
        <taxon>Eukaryota</taxon>
        <taxon>Viridiplantae</taxon>
        <taxon>Streptophyta</taxon>
        <taxon>Embryophyta</taxon>
        <taxon>Tracheophyta</taxon>
        <taxon>Spermatophyta</taxon>
        <taxon>Magnoliopsida</taxon>
        <taxon>eudicotyledons</taxon>
        <taxon>Gunneridae</taxon>
        <taxon>Pentapetalae</taxon>
        <taxon>asterids</taxon>
        <taxon>lamiids</taxon>
        <taxon>Solanales</taxon>
        <taxon>Solanaceae</taxon>
        <taxon>Solanoideae</taxon>
        <taxon>Solaneae</taxon>
        <taxon>Solanum</taxon>
    </lineage>
</organism>
<evidence type="ECO:0000313" key="1">
    <source>
        <dbReference type="EMBL" id="KAG5592687.1"/>
    </source>
</evidence>
<proteinExistence type="predicted"/>
<name>A0A9J5XYJ4_SOLCO</name>
<dbReference type="EMBL" id="JACXVP010000008">
    <property type="protein sequence ID" value="KAG5592687.1"/>
    <property type="molecule type" value="Genomic_DNA"/>
</dbReference>
<dbReference type="OrthoDB" id="1695447at2759"/>